<gene>
    <name evidence="2" type="ORF">EZS28_031409</name>
</gene>
<organism evidence="2 3">
    <name type="scientific">Streblomastix strix</name>
    <dbReference type="NCBI Taxonomy" id="222440"/>
    <lineage>
        <taxon>Eukaryota</taxon>
        <taxon>Metamonada</taxon>
        <taxon>Preaxostyla</taxon>
        <taxon>Oxymonadida</taxon>
        <taxon>Streblomastigidae</taxon>
        <taxon>Streblomastix</taxon>
    </lineage>
</organism>
<accession>A0A5J4US86</accession>
<feature type="compositionally biased region" description="Polar residues" evidence="1">
    <location>
        <begin position="117"/>
        <end position="128"/>
    </location>
</feature>
<proteinExistence type="predicted"/>
<sequence>SKYIDPRSEAKVPQILYDFGQQETIDGKLNKGQYEQIINQIIEADPIITIEEADAGIQEYKGKVRQQRHNGGYDPNDLIESNREAQQLVYKLLIPESQQLTYQADADTNQNINDRFNQQSHDVSSKRQPSALDRSIEDIDDKRMELYGGYNRHQINPLFDLNPFESNTDQFTDFASQADSLQQDIGLRDNCGQKPVHPWYGKFPNEPHKQVDYKVTDQGALTAKQRKILLSKEDRLNLDRHKTHKIAANRIISSIKAQEQLKNKIGRKSRKK</sequence>
<dbReference type="Proteomes" id="UP000324800">
    <property type="component" value="Unassembled WGS sequence"/>
</dbReference>
<reference evidence="2 3" key="1">
    <citation type="submission" date="2019-03" db="EMBL/GenBank/DDBJ databases">
        <title>Single cell metagenomics reveals metabolic interactions within the superorganism composed of flagellate Streblomastix strix and complex community of Bacteroidetes bacteria on its surface.</title>
        <authorList>
            <person name="Treitli S.C."/>
            <person name="Kolisko M."/>
            <person name="Husnik F."/>
            <person name="Keeling P."/>
            <person name="Hampl V."/>
        </authorList>
    </citation>
    <scope>NUCLEOTIDE SEQUENCE [LARGE SCALE GENOMIC DNA]</scope>
    <source>
        <strain evidence="2">ST1C</strain>
    </source>
</reference>
<comment type="caution">
    <text evidence="2">The sequence shown here is derived from an EMBL/GenBank/DDBJ whole genome shotgun (WGS) entry which is preliminary data.</text>
</comment>
<dbReference type="AlphaFoldDB" id="A0A5J4US86"/>
<evidence type="ECO:0000313" key="2">
    <source>
        <dbReference type="EMBL" id="KAA6373064.1"/>
    </source>
</evidence>
<dbReference type="EMBL" id="SNRW01013048">
    <property type="protein sequence ID" value="KAA6373064.1"/>
    <property type="molecule type" value="Genomic_DNA"/>
</dbReference>
<feature type="region of interest" description="Disordered" evidence="1">
    <location>
        <begin position="117"/>
        <end position="136"/>
    </location>
</feature>
<evidence type="ECO:0000313" key="3">
    <source>
        <dbReference type="Proteomes" id="UP000324800"/>
    </source>
</evidence>
<protein>
    <submittedName>
        <fullName evidence="2">Uncharacterized protein</fullName>
    </submittedName>
</protein>
<name>A0A5J4US86_9EUKA</name>
<feature type="non-terminal residue" evidence="2">
    <location>
        <position position="1"/>
    </location>
</feature>
<evidence type="ECO:0000256" key="1">
    <source>
        <dbReference type="SAM" id="MobiDB-lite"/>
    </source>
</evidence>